<dbReference type="PANTHER" id="PTHR45589:SF1">
    <property type="entry name" value="WD REPEAT DOMAIN 62, ISOFORM G"/>
    <property type="match status" value="1"/>
</dbReference>
<dbReference type="InterPro" id="IPR015943">
    <property type="entry name" value="WD40/YVTN_repeat-like_dom_sf"/>
</dbReference>
<dbReference type="SUPFAM" id="SSF50978">
    <property type="entry name" value="WD40 repeat-like"/>
    <property type="match status" value="1"/>
</dbReference>
<feature type="compositionally biased region" description="Low complexity" evidence="1">
    <location>
        <begin position="245"/>
        <end position="257"/>
    </location>
</feature>
<organism evidence="2 3">
    <name type="scientific">Nadsonia fulvescens var. elongata DSM 6958</name>
    <dbReference type="NCBI Taxonomy" id="857566"/>
    <lineage>
        <taxon>Eukaryota</taxon>
        <taxon>Fungi</taxon>
        <taxon>Dikarya</taxon>
        <taxon>Ascomycota</taxon>
        <taxon>Saccharomycotina</taxon>
        <taxon>Dipodascomycetes</taxon>
        <taxon>Dipodascales</taxon>
        <taxon>Dipodascales incertae sedis</taxon>
        <taxon>Nadsonia</taxon>
    </lineage>
</organism>
<accession>A0A1E3PQB4</accession>
<dbReference type="Proteomes" id="UP000095009">
    <property type="component" value="Unassembled WGS sequence"/>
</dbReference>
<dbReference type="InterPro" id="IPR036322">
    <property type="entry name" value="WD40_repeat_dom_sf"/>
</dbReference>
<reference evidence="2 3" key="1">
    <citation type="journal article" date="2016" name="Proc. Natl. Acad. Sci. U.S.A.">
        <title>Comparative genomics of biotechnologically important yeasts.</title>
        <authorList>
            <person name="Riley R."/>
            <person name="Haridas S."/>
            <person name="Wolfe K.H."/>
            <person name="Lopes M.R."/>
            <person name="Hittinger C.T."/>
            <person name="Goeker M."/>
            <person name="Salamov A.A."/>
            <person name="Wisecaver J.H."/>
            <person name="Long T.M."/>
            <person name="Calvey C.H."/>
            <person name="Aerts A.L."/>
            <person name="Barry K.W."/>
            <person name="Choi C."/>
            <person name="Clum A."/>
            <person name="Coughlan A.Y."/>
            <person name="Deshpande S."/>
            <person name="Douglass A.P."/>
            <person name="Hanson S.J."/>
            <person name="Klenk H.-P."/>
            <person name="LaButti K.M."/>
            <person name="Lapidus A."/>
            <person name="Lindquist E.A."/>
            <person name="Lipzen A.M."/>
            <person name="Meier-Kolthoff J.P."/>
            <person name="Ohm R.A."/>
            <person name="Otillar R.P."/>
            <person name="Pangilinan J.L."/>
            <person name="Peng Y."/>
            <person name="Rokas A."/>
            <person name="Rosa C.A."/>
            <person name="Scheuner C."/>
            <person name="Sibirny A.A."/>
            <person name="Slot J.C."/>
            <person name="Stielow J.B."/>
            <person name="Sun H."/>
            <person name="Kurtzman C.P."/>
            <person name="Blackwell M."/>
            <person name="Grigoriev I.V."/>
            <person name="Jeffries T.W."/>
        </authorList>
    </citation>
    <scope>NUCLEOTIDE SEQUENCE [LARGE SCALE GENOMIC DNA]</scope>
    <source>
        <strain evidence="2 3">DSM 6958</strain>
    </source>
</reference>
<dbReference type="Gene3D" id="2.130.10.10">
    <property type="entry name" value="YVTN repeat-like/Quinoprotein amine dehydrogenase"/>
    <property type="match status" value="1"/>
</dbReference>
<gene>
    <name evidence="2" type="ORF">NADFUDRAFT_45591</name>
</gene>
<dbReference type="AlphaFoldDB" id="A0A1E3PQB4"/>
<evidence type="ECO:0000313" key="2">
    <source>
        <dbReference type="EMBL" id="ODQ67500.1"/>
    </source>
</evidence>
<keyword evidence="3" id="KW-1185">Reference proteome</keyword>
<evidence type="ECO:0000313" key="3">
    <source>
        <dbReference type="Proteomes" id="UP000095009"/>
    </source>
</evidence>
<dbReference type="InterPro" id="IPR052779">
    <property type="entry name" value="WDR62"/>
</dbReference>
<feature type="region of interest" description="Disordered" evidence="1">
    <location>
        <begin position="222"/>
        <end position="257"/>
    </location>
</feature>
<feature type="compositionally biased region" description="Low complexity" evidence="1">
    <location>
        <begin position="222"/>
        <end position="235"/>
    </location>
</feature>
<protein>
    <recommendedName>
        <fullName evidence="4">WD40 repeat-like protein</fullName>
    </recommendedName>
</protein>
<name>A0A1E3PQB4_9ASCO</name>
<sequence length="257" mass="28189">MIFDEEEKSLIVSTVDKQIIVFKHSGGEPLKAFRTCENGELFNLSYIGLLSHNKSANSERKYLVGLGSDKSIRVYDYGSHGLITTNWAHSEGVTGLICLQQDQTIDVVKNLDSTESDGSIKFKIVSTGQDGCASIWSFILTNSAPSPQKSNAFSSQSTSPHFYPPPKMPSRKILSKNEVAALLQKPLKTAPNYSLNAHSRLSEVKTPETLYSDFSDDPVLKMKSLSLKSPSSTPPGDNNTTTKKLLGPLQRQLQLPP</sequence>
<proteinExistence type="predicted"/>
<dbReference type="PANTHER" id="PTHR45589">
    <property type="entry name" value="WD REPEAT DOMAIN 62, ISOFORM G"/>
    <property type="match status" value="1"/>
</dbReference>
<dbReference type="EMBL" id="KV454407">
    <property type="protein sequence ID" value="ODQ67500.1"/>
    <property type="molecule type" value="Genomic_DNA"/>
</dbReference>
<feature type="non-terminal residue" evidence="2">
    <location>
        <position position="257"/>
    </location>
</feature>
<evidence type="ECO:0000256" key="1">
    <source>
        <dbReference type="SAM" id="MobiDB-lite"/>
    </source>
</evidence>
<dbReference type="OrthoDB" id="6252103at2759"/>
<evidence type="ECO:0008006" key="4">
    <source>
        <dbReference type="Google" id="ProtNLM"/>
    </source>
</evidence>